<dbReference type="InterPro" id="IPR005123">
    <property type="entry name" value="Oxoglu/Fe-dep_dioxygenase_dom"/>
</dbReference>
<proteinExistence type="inferred from homology"/>
<feature type="region of interest" description="Disordered" evidence="2">
    <location>
        <begin position="19"/>
        <end position="43"/>
    </location>
</feature>
<organism evidence="4 5">
    <name type="scientific">Panaeolus cyanescens</name>
    <dbReference type="NCBI Taxonomy" id="181874"/>
    <lineage>
        <taxon>Eukaryota</taxon>
        <taxon>Fungi</taxon>
        <taxon>Dikarya</taxon>
        <taxon>Basidiomycota</taxon>
        <taxon>Agaricomycotina</taxon>
        <taxon>Agaricomycetes</taxon>
        <taxon>Agaricomycetidae</taxon>
        <taxon>Agaricales</taxon>
        <taxon>Agaricineae</taxon>
        <taxon>Galeropsidaceae</taxon>
        <taxon>Panaeolus</taxon>
    </lineage>
</organism>
<keyword evidence="1" id="KW-0560">Oxidoreductase</keyword>
<reference evidence="4 5" key="1">
    <citation type="journal article" date="2018" name="Evol. Lett.">
        <title>Horizontal gene cluster transfer increased hallucinogenic mushroom diversity.</title>
        <authorList>
            <person name="Reynolds H.T."/>
            <person name="Vijayakumar V."/>
            <person name="Gluck-Thaler E."/>
            <person name="Korotkin H.B."/>
            <person name="Matheny P.B."/>
            <person name="Slot J.C."/>
        </authorList>
    </citation>
    <scope>NUCLEOTIDE SEQUENCE [LARGE SCALE GENOMIC DNA]</scope>
    <source>
        <strain evidence="4 5">2629</strain>
    </source>
</reference>
<feature type="region of interest" description="Disordered" evidence="2">
    <location>
        <begin position="231"/>
        <end position="263"/>
    </location>
</feature>
<evidence type="ECO:0000313" key="4">
    <source>
        <dbReference type="EMBL" id="PPQ71936.1"/>
    </source>
</evidence>
<dbReference type="PRINTS" id="PR00682">
    <property type="entry name" value="IPNSYNTHASE"/>
</dbReference>
<comment type="caution">
    <text evidence="4">The sequence shown here is derived from an EMBL/GenBank/DDBJ whole genome shotgun (WGS) entry which is preliminary data.</text>
</comment>
<dbReference type="STRING" id="181874.A0A409W0A0"/>
<name>A0A409W0A0_9AGAR</name>
<protein>
    <recommendedName>
        <fullName evidence="3">Fe2OG dioxygenase domain-containing protein</fullName>
    </recommendedName>
</protein>
<evidence type="ECO:0000256" key="1">
    <source>
        <dbReference type="RuleBase" id="RU003682"/>
    </source>
</evidence>
<dbReference type="GO" id="GO:0016491">
    <property type="term" value="F:oxidoreductase activity"/>
    <property type="evidence" value="ECO:0007669"/>
    <property type="project" value="UniProtKB-KW"/>
</dbReference>
<dbReference type="SUPFAM" id="SSF51197">
    <property type="entry name" value="Clavaminate synthase-like"/>
    <property type="match status" value="1"/>
</dbReference>
<dbReference type="InterPro" id="IPR050231">
    <property type="entry name" value="Iron_ascorbate_oxido_reductase"/>
</dbReference>
<dbReference type="Gene3D" id="2.60.120.330">
    <property type="entry name" value="B-lactam Antibiotic, Isopenicillin N Synthase, Chain"/>
    <property type="match status" value="1"/>
</dbReference>
<comment type="similarity">
    <text evidence="1">Belongs to the iron/ascorbate-dependent oxidoreductase family.</text>
</comment>
<keyword evidence="1" id="KW-0479">Metal-binding</keyword>
<dbReference type="GO" id="GO:0046872">
    <property type="term" value="F:metal ion binding"/>
    <property type="evidence" value="ECO:0007669"/>
    <property type="project" value="UniProtKB-KW"/>
</dbReference>
<keyword evidence="1" id="KW-0408">Iron</keyword>
<sequence length="263" mass="29743">MEYLKKRLLSKKLFDLPPEVKQLAPHPPSGAHHRGYSAPGREKVKQFRTDRVDIDDAQGAKPDDEVEILRDMKESFESGSERNEGMPNIWYPDGVIPGFKESCLDFYWTLYETEKHILRAIAVGLGIEEEFFVQYHSGGDNQLRLLHYPSIERALLKHADSSRIPSHSDFCTLTILFQDSVGGLEVEDQHSRGKFIPVAPIPSSIVVNAGDFLMRWTNDVILSTVHRVRTPIPSENDGDAQDIPDRYSIPYVGSVNDSDPAQR</sequence>
<evidence type="ECO:0000259" key="3">
    <source>
        <dbReference type="PROSITE" id="PS51471"/>
    </source>
</evidence>
<dbReference type="OrthoDB" id="288590at2759"/>
<accession>A0A409W0A0</accession>
<dbReference type="EMBL" id="NHTK01005893">
    <property type="protein sequence ID" value="PPQ71936.1"/>
    <property type="molecule type" value="Genomic_DNA"/>
</dbReference>
<dbReference type="InterPro" id="IPR027443">
    <property type="entry name" value="IPNS-like_sf"/>
</dbReference>
<feature type="domain" description="Fe2OG dioxygenase" evidence="3">
    <location>
        <begin position="139"/>
        <end position="257"/>
    </location>
</feature>
<dbReference type="Pfam" id="PF03171">
    <property type="entry name" value="2OG-FeII_Oxy"/>
    <property type="match status" value="1"/>
</dbReference>
<dbReference type="PROSITE" id="PS51471">
    <property type="entry name" value="FE2OG_OXY"/>
    <property type="match status" value="1"/>
</dbReference>
<dbReference type="InParanoid" id="A0A409W0A0"/>
<dbReference type="InterPro" id="IPR044861">
    <property type="entry name" value="IPNS-like_FE2OG_OXY"/>
</dbReference>
<dbReference type="PANTHER" id="PTHR47990">
    <property type="entry name" value="2-OXOGLUTARATE (2OG) AND FE(II)-DEPENDENT OXYGENASE SUPERFAMILY PROTEIN-RELATED"/>
    <property type="match status" value="1"/>
</dbReference>
<evidence type="ECO:0000256" key="2">
    <source>
        <dbReference type="SAM" id="MobiDB-lite"/>
    </source>
</evidence>
<gene>
    <name evidence="4" type="ORF">CVT24_007910</name>
</gene>
<evidence type="ECO:0000313" key="5">
    <source>
        <dbReference type="Proteomes" id="UP000284842"/>
    </source>
</evidence>
<dbReference type="AlphaFoldDB" id="A0A409W0A0"/>
<dbReference type="Proteomes" id="UP000284842">
    <property type="component" value="Unassembled WGS sequence"/>
</dbReference>
<keyword evidence="5" id="KW-1185">Reference proteome</keyword>